<dbReference type="KEGG" id="vg:65129308"/>
<dbReference type="RefSeq" id="YP_010110985.1">
    <property type="nucleotide sequence ID" value="NC_055876.1"/>
</dbReference>
<keyword evidence="2" id="KW-1185">Reference proteome</keyword>
<dbReference type="GeneID" id="65129308"/>
<accession>A0A7M1RWL9</accession>
<protein>
    <submittedName>
        <fullName evidence="1">Uncharacterized protein</fullName>
    </submittedName>
</protein>
<reference evidence="1 2" key="1">
    <citation type="submission" date="2020-07" db="EMBL/GenBank/DDBJ databases">
        <title>Taxonomic proposal: Crassvirales, a new order of highly abundant and diverse bacterial viruses.</title>
        <authorList>
            <person name="Shkoporov A.N."/>
            <person name="Stockdale S.R."/>
            <person name="Guerin E."/>
            <person name="Ross R.P."/>
            <person name="Hill C."/>
        </authorList>
    </citation>
    <scope>NUCLEOTIDE SEQUENCE [LARGE SCALE GENOMIC DNA]</scope>
</reference>
<dbReference type="EMBL" id="MT774383">
    <property type="protein sequence ID" value="QOR58827.1"/>
    <property type="molecule type" value="Genomic_DNA"/>
</dbReference>
<evidence type="ECO:0000313" key="1">
    <source>
        <dbReference type="EMBL" id="QOR58827.1"/>
    </source>
</evidence>
<sequence length="143" mass="17257">MPTFNFKIKKDVVNVIDKKPDKNIGTIDTNNVRLYFEVINSKKVDREKTYYSAFFKSLFLFTDFKAKSYNILQRYNQEEKRYNYYICLYEEEVDDAIKLKRDYTGAYRIYIGYIIPNCNKDFNVDVHLINDVNVEKAVIYRIY</sequence>
<organism evidence="1 2">
    <name type="scientific">uncultured phage cr11_1</name>
    <dbReference type="NCBI Taxonomy" id="2772067"/>
    <lineage>
        <taxon>Viruses</taxon>
        <taxon>Duplodnaviria</taxon>
        <taxon>Heunggongvirae</taxon>
        <taxon>Uroviricota</taxon>
        <taxon>Caudoviricetes</taxon>
        <taxon>Crassvirales</taxon>
        <taxon>Intestiviridae</taxon>
        <taxon>Crudevirinae</taxon>
        <taxon>Delmidovirus</taxon>
        <taxon>Delmidovirus splanchnicus</taxon>
    </lineage>
</organism>
<name>A0A7M1RWL9_9CAUD</name>
<proteinExistence type="predicted"/>
<evidence type="ECO:0000313" key="2">
    <source>
        <dbReference type="Proteomes" id="UP000593979"/>
    </source>
</evidence>
<dbReference type="Proteomes" id="UP000593979">
    <property type="component" value="Segment"/>
</dbReference>